<evidence type="ECO:0000313" key="2">
    <source>
        <dbReference type="EMBL" id="MFC5457305.1"/>
    </source>
</evidence>
<dbReference type="InterPro" id="IPR027417">
    <property type="entry name" value="P-loop_NTPase"/>
</dbReference>
<dbReference type="EMBL" id="JBHSMQ010000009">
    <property type="protein sequence ID" value="MFC5457305.1"/>
    <property type="molecule type" value="Genomic_DNA"/>
</dbReference>
<dbReference type="Gene3D" id="3.40.50.300">
    <property type="entry name" value="P-loop containing nucleotide triphosphate hydrolases"/>
    <property type="match status" value="1"/>
</dbReference>
<dbReference type="RefSeq" id="WP_377170457.1">
    <property type="nucleotide sequence ID" value="NZ_JBHSMQ010000009.1"/>
</dbReference>
<organism evidence="2 3">
    <name type="scientific">Prosthecobacter fluviatilis</name>
    <dbReference type="NCBI Taxonomy" id="445931"/>
    <lineage>
        <taxon>Bacteria</taxon>
        <taxon>Pseudomonadati</taxon>
        <taxon>Verrucomicrobiota</taxon>
        <taxon>Verrucomicrobiia</taxon>
        <taxon>Verrucomicrobiales</taxon>
        <taxon>Verrucomicrobiaceae</taxon>
        <taxon>Prosthecobacter</taxon>
    </lineage>
</organism>
<protein>
    <submittedName>
        <fullName evidence="2">Uncharacterized protein</fullName>
    </submittedName>
</protein>
<dbReference type="Proteomes" id="UP001596052">
    <property type="component" value="Unassembled WGS sequence"/>
</dbReference>
<proteinExistence type="predicted"/>
<evidence type="ECO:0000313" key="3">
    <source>
        <dbReference type="Proteomes" id="UP001596052"/>
    </source>
</evidence>
<comment type="caution">
    <text evidence="2">The sequence shown here is derived from an EMBL/GenBank/DDBJ whole genome shotgun (WGS) entry which is preliminary data.</text>
</comment>
<dbReference type="SUPFAM" id="SSF52540">
    <property type="entry name" value="P-loop containing nucleoside triphosphate hydrolases"/>
    <property type="match status" value="1"/>
</dbReference>
<sequence length="210" mass="23546">MPTAAQILRTSPPLTDADTPPEMHPHVVAWPWRFEVYHPGLHEVLPAVQAFCSAVIRREPPRRWLSLLGPSGVGKTHVLKQALECLRSAAARGLWKIPTPTGHRGPQMAHLIPAVDLTDFRAARDYAAYDLIYIEDIGSGAALDKGSGAVTRSRVAELLQLRSNRWTLMDANLYRREIEQQLDGRIASRLKRDGSWMVEVPQAVGDYWDR</sequence>
<reference evidence="3" key="1">
    <citation type="journal article" date="2019" name="Int. J. Syst. Evol. Microbiol.">
        <title>The Global Catalogue of Microorganisms (GCM) 10K type strain sequencing project: providing services to taxonomists for standard genome sequencing and annotation.</title>
        <authorList>
            <consortium name="The Broad Institute Genomics Platform"/>
            <consortium name="The Broad Institute Genome Sequencing Center for Infectious Disease"/>
            <person name="Wu L."/>
            <person name="Ma J."/>
        </authorList>
    </citation>
    <scope>NUCLEOTIDE SEQUENCE [LARGE SCALE GENOMIC DNA]</scope>
    <source>
        <strain evidence="3">CGMCC 4.1469</strain>
    </source>
</reference>
<accession>A0ABW0KV83</accession>
<gene>
    <name evidence="2" type="ORF">ACFQDI_20720</name>
</gene>
<evidence type="ECO:0000256" key="1">
    <source>
        <dbReference type="SAM" id="MobiDB-lite"/>
    </source>
</evidence>
<feature type="region of interest" description="Disordered" evidence="1">
    <location>
        <begin position="1"/>
        <end position="20"/>
    </location>
</feature>
<name>A0ABW0KV83_9BACT</name>
<keyword evidence="3" id="KW-1185">Reference proteome</keyword>